<dbReference type="SMART" id="SM00365">
    <property type="entry name" value="LRR_SD22"/>
    <property type="match status" value="5"/>
</dbReference>
<reference evidence="6 7" key="2">
    <citation type="submission" date="2008-04" db="EMBL/GenBank/DDBJ databases">
        <authorList>
            <person name="Fulton L."/>
            <person name="Clifton S."/>
            <person name="Fulton B."/>
            <person name="Xu J."/>
            <person name="Minx P."/>
            <person name="Pepin K.H."/>
            <person name="Johnson M."/>
            <person name="Thiruvilangam P."/>
            <person name="Bhonagiri V."/>
            <person name="Nash W.E."/>
            <person name="Mardis E.R."/>
            <person name="Wilson R.K."/>
        </authorList>
    </citation>
    <scope>NUCLEOTIDE SEQUENCE [LARGE SCALE GENOMIC DNA]</scope>
    <source>
        <strain evidence="6 7">DSM 17136</strain>
    </source>
</reference>
<dbReference type="InterPro" id="IPR032675">
    <property type="entry name" value="LRR_dom_sf"/>
</dbReference>
<evidence type="ECO:0000256" key="1">
    <source>
        <dbReference type="ARBA" id="ARBA00022614"/>
    </source>
</evidence>
<dbReference type="Pfam" id="PF00560">
    <property type="entry name" value="LRR_1"/>
    <property type="match status" value="9"/>
</dbReference>
<dbReference type="Gene3D" id="3.80.10.10">
    <property type="entry name" value="Ribonuclease Inhibitor"/>
    <property type="match status" value="2"/>
</dbReference>
<dbReference type="FunFam" id="3.80.10.10:FF:000041">
    <property type="entry name" value="LRR receptor-like serine/threonine-protein kinase ERECTA"/>
    <property type="match status" value="1"/>
</dbReference>
<dbReference type="InterPro" id="IPR003591">
    <property type="entry name" value="Leu-rich_rpt_typical-subtyp"/>
</dbReference>
<dbReference type="GO" id="GO:0008237">
    <property type="term" value="F:metallopeptidase activity"/>
    <property type="evidence" value="ECO:0007669"/>
    <property type="project" value="InterPro"/>
</dbReference>
<dbReference type="Pfam" id="PF13149">
    <property type="entry name" value="Mfa_like_1"/>
    <property type="match status" value="1"/>
</dbReference>
<evidence type="ECO:0000256" key="2">
    <source>
        <dbReference type="ARBA" id="ARBA00022729"/>
    </source>
</evidence>
<dbReference type="PANTHER" id="PTHR48060">
    <property type="entry name" value="DNA DAMAGE-REPAIR/TOLERATION PROTEIN DRT100"/>
    <property type="match status" value="1"/>
</dbReference>
<dbReference type="PANTHER" id="PTHR48060:SF24">
    <property type="entry name" value="NON-SPECIFIC SERINE_THREONINE PROTEIN KINASE"/>
    <property type="match status" value="1"/>
</dbReference>
<dbReference type="eggNOG" id="COG4886">
    <property type="taxonomic scope" value="Bacteria"/>
</dbReference>
<dbReference type="PROSITE" id="PS51450">
    <property type="entry name" value="LRR"/>
    <property type="match status" value="1"/>
</dbReference>
<evidence type="ECO:0000256" key="3">
    <source>
        <dbReference type="ARBA" id="ARBA00022737"/>
    </source>
</evidence>
<dbReference type="SMART" id="SM00369">
    <property type="entry name" value="LRR_TYP"/>
    <property type="match status" value="7"/>
</dbReference>
<name>B3JNM3_9BACT</name>
<sequence>MVKDLKIQMEILMICLTYLGKINNYMKKTKYIILLLSVIFSIGCREEDLFKTTQGDIVVTANFANTRTTFVEDDGVVHVEWNKNDAIGLISEKQKNLEYKALNEGNSCTFEACGEKIQANEGESVYAYYPYQYSLSDGKIQLPSSTFQDYKEKASGNDFLYASSQISNGKISLQFKHCFAFLKITIPLEQISEEIDKWNLTITSNENISCSSGFFNFKTEAIDNASYEKNIYYNNLPTQKELGNAEKITCYIAILPQTENAIIKIFYAPDIPGEHTLNLLLQKHAPKGGFKPGNVYSLYLDGAEEEMEKDALIALYNATNGKAWKNNTNWCSDKPISEWYGVKAKGEVYEIDLSANNLSGIIPDEIGNLKGLSQLRLWGNNLSGEIPISIENTNLEYLDLRYNQLSGNIPDAIGNLTNLTYIGLTENLFKGEIPSFIGNLSKLRTLDLGDNEFSGSLPVEIANTSLEELNVAHNQFSGEIPTDIWSSVKSLRKVNMSQNRFSGEIPIEISNAGNLESLNLCANNIEGSLQNITTLKNIKELDLSLNKLSGEIPVDIKNLSKLEILNIAGNGLVGSIPDELGSLSNLKEFSCGNNLLTGDIPTSICNLSSLEIFSIGNADALGIGNTVYPQENRNNIVGTIPENVGMLSNLKRFDISYNNIGGNIPEGFAYLPNLTNLQLAFNRLEGQIPPALYQSPKWMSWEPGTWILFQQIGYILYTELYTSTDYSKDGEVKVLQTHSKGNGIKLVLMGDAFVDKDMENEGKYEEIMRKTMESYFVLEPFKSLRDYYDVIMVKAVSKNNVMGKETVFETIPLGAGVGGNDDKVLEYVQKALGVNTSDNIQTIIVINEMVRAGECMMYDNGFTIAYVTYPNDSDDKLSELVWHEANGHGFGLLGDEYAMYDMTLPSNTIEDVKRRQSYGQFLNLSLNNTVDKVNWSHFMSDSRYVDEEIGIFEGGDYYTKGIYRPTEHSIMGGNIIMQFNAPSREIIYKRVMKLAYGDSWKYDYEEFVKFDALGHADFVAAKNQVQTRGVSNSKAIKHPNPRPTIYKHP</sequence>
<evidence type="ECO:0000313" key="7">
    <source>
        <dbReference type="Proteomes" id="UP000003146"/>
    </source>
</evidence>
<dbReference type="EMBL" id="ABIY02000118">
    <property type="protein sequence ID" value="EDU99438.1"/>
    <property type="molecule type" value="Genomic_DNA"/>
</dbReference>
<dbReference type="Gene3D" id="3.40.390.10">
    <property type="entry name" value="Collagenase (Catalytic Domain)"/>
    <property type="match status" value="1"/>
</dbReference>
<dbReference type="FunFam" id="3.80.10.10:FF:000095">
    <property type="entry name" value="LRR receptor-like serine/threonine-protein kinase GSO1"/>
    <property type="match status" value="1"/>
</dbReference>
<dbReference type="Proteomes" id="UP000003146">
    <property type="component" value="Unassembled WGS sequence"/>
</dbReference>
<evidence type="ECO:0000256" key="4">
    <source>
        <dbReference type="ARBA" id="ARBA00023136"/>
    </source>
</evidence>
<dbReference type="Gene3D" id="2.60.40.2620">
    <property type="entry name" value="Fimbrillin-like"/>
    <property type="match status" value="1"/>
</dbReference>
<dbReference type="SUPFAM" id="SSF52058">
    <property type="entry name" value="L domain-like"/>
    <property type="match status" value="1"/>
</dbReference>
<proteinExistence type="predicted"/>
<dbReference type="HOGENOM" id="CLU_319037_0_0_10"/>
<feature type="compositionally biased region" description="Basic residues" evidence="5">
    <location>
        <begin position="1035"/>
        <end position="1049"/>
    </location>
</feature>
<organism evidence="6 7">
    <name type="scientific">Phocaeicola coprocola DSM 17136</name>
    <dbReference type="NCBI Taxonomy" id="470145"/>
    <lineage>
        <taxon>Bacteria</taxon>
        <taxon>Pseudomonadati</taxon>
        <taxon>Bacteroidota</taxon>
        <taxon>Bacteroidia</taxon>
        <taxon>Bacteroidales</taxon>
        <taxon>Bacteroidaceae</taxon>
        <taxon>Phocaeicola</taxon>
    </lineage>
</organism>
<dbReference type="SUPFAM" id="SSF52047">
    <property type="entry name" value="RNI-like"/>
    <property type="match status" value="1"/>
</dbReference>
<dbReference type="OrthoDB" id="8440781at2"/>
<keyword evidence="2" id="KW-0732">Signal</keyword>
<dbReference type="InterPro" id="IPR042278">
    <property type="entry name" value="Mfa-like_1_N"/>
</dbReference>
<dbReference type="InterPro" id="IPR024079">
    <property type="entry name" value="MetalloPept_cat_dom_sf"/>
</dbReference>
<keyword evidence="4" id="KW-0472">Membrane</keyword>
<dbReference type="STRING" id="470145.BACCOP_03537"/>
<gene>
    <name evidence="6" type="ORF">BACCOP_03537</name>
</gene>
<comment type="caution">
    <text evidence="6">The sequence shown here is derived from an EMBL/GenBank/DDBJ whole genome shotgun (WGS) entry which is preliminary data.</text>
</comment>
<dbReference type="InterPro" id="IPR053211">
    <property type="entry name" value="DNA_repair-toleration"/>
</dbReference>
<dbReference type="AlphaFoldDB" id="B3JNM3"/>
<keyword evidence="3" id="KW-0677">Repeat</keyword>
<dbReference type="InterPro" id="IPR025049">
    <property type="entry name" value="Mfa-like_1"/>
</dbReference>
<accession>B3JNM3</accession>
<reference evidence="6 7" key="1">
    <citation type="submission" date="2008-04" db="EMBL/GenBank/DDBJ databases">
        <title>Draft genome sequence of Bacteroides coprocola (DSM 17136).</title>
        <authorList>
            <person name="Sudarsanam P."/>
            <person name="Ley R."/>
            <person name="Guruge J."/>
            <person name="Turnbaugh P.J."/>
            <person name="Mahowald M."/>
            <person name="Liep D."/>
            <person name="Gordon J."/>
        </authorList>
    </citation>
    <scope>NUCLEOTIDE SEQUENCE [LARGE SCALE GENOMIC DNA]</scope>
    <source>
        <strain evidence="6 7">DSM 17136</strain>
    </source>
</reference>
<protein>
    <submittedName>
        <fullName evidence="6">Leucine Rich Repeat protein</fullName>
    </submittedName>
</protein>
<evidence type="ECO:0000256" key="5">
    <source>
        <dbReference type="SAM" id="MobiDB-lite"/>
    </source>
</evidence>
<feature type="region of interest" description="Disordered" evidence="5">
    <location>
        <begin position="1029"/>
        <end position="1049"/>
    </location>
</feature>
<evidence type="ECO:0000313" key="6">
    <source>
        <dbReference type="EMBL" id="EDU99438.1"/>
    </source>
</evidence>
<dbReference type="InterPro" id="IPR001611">
    <property type="entry name" value="Leu-rich_rpt"/>
</dbReference>
<keyword evidence="1" id="KW-0433">Leucine-rich repeat</keyword>
<dbReference type="CDD" id="cd13120">
    <property type="entry name" value="BF2867_like_N"/>
    <property type="match status" value="1"/>
</dbReference>